<dbReference type="EMBL" id="BGPR01000268">
    <property type="protein sequence ID" value="GBM09326.1"/>
    <property type="molecule type" value="Genomic_DNA"/>
</dbReference>
<accession>A0A4Y2CZL9</accession>
<evidence type="ECO:0000313" key="1">
    <source>
        <dbReference type="EMBL" id="GBM09326.1"/>
    </source>
</evidence>
<sequence length="115" mass="13194">MTYDNVKKSIKKIEKKAENESTSKREGGLNCKVLCAPELVHCTENQETKSNPFSLYFRRDMRCRAAYRHTVLEQSTIVSLEGSDWTSESDVTILCLFVTPDHSLTDSFNSEMFFV</sequence>
<dbReference type="AlphaFoldDB" id="A0A4Y2CZL9"/>
<proteinExistence type="predicted"/>
<comment type="caution">
    <text evidence="1">The sequence shown here is derived from an EMBL/GenBank/DDBJ whole genome shotgun (WGS) entry which is preliminary data.</text>
</comment>
<name>A0A4Y2CZL9_ARAVE</name>
<evidence type="ECO:0000313" key="2">
    <source>
        <dbReference type="Proteomes" id="UP000499080"/>
    </source>
</evidence>
<organism evidence="1 2">
    <name type="scientific">Araneus ventricosus</name>
    <name type="common">Orbweaver spider</name>
    <name type="synonym">Epeira ventricosa</name>
    <dbReference type="NCBI Taxonomy" id="182803"/>
    <lineage>
        <taxon>Eukaryota</taxon>
        <taxon>Metazoa</taxon>
        <taxon>Ecdysozoa</taxon>
        <taxon>Arthropoda</taxon>
        <taxon>Chelicerata</taxon>
        <taxon>Arachnida</taxon>
        <taxon>Araneae</taxon>
        <taxon>Araneomorphae</taxon>
        <taxon>Entelegynae</taxon>
        <taxon>Araneoidea</taxon>
        <taxon>Araneidae</taxon>
        <taxon>Araneus</taxon>
    </lineage>
</organism>
<reference evidence="1 2" key="1">
    <citation type="journal article" date="2019" name="Sci. Rep.">
        <title>Orb-weaving spider Araneus ventricosus genome elucidates the spidroin gene catalogue.</title>
        <authorList>
            <person name="Kono N."/>
            <person name="Nakamura H."/>
            <person name="Ohtoshi R."/>
            <person name="Moran D.A.P."/>
            <person name="Shinohara A."/>
            <person name="Yoshida Y."/>
            <person name="Fujiwara M."/>
            <person name="Mori M."/>
            <person name="Tomita M."/>
            <person name="Arakawa K."/>
        </authorList>
    </citation>
    <scope>NUCLEOTIDE SEQUENCE [LARGE SCALE GENOMIC DNA]</scope>
</reference>
<protein>
    <submittedName>
        <fullName evidence="1">Uncharacterized protein</fullName>
    </submittedName>
</protein>
<dbReference type="Proteomes" id="UP000499080">
    <property type="component" value="Unassembled WGS sequence"/>
</dbReference>
<keyword evidence="2" id="KW-1185">Reference proteome</keyword>
<gene>
    <name evidence="1" type="ORF">AVEN_135056_1</name>
</gene>